<dbReference type="AlphaFoldDB" id="A0A8I2YEM2"/>
<evidence type="ECO:0000313" key="2">
    <source>
        <dbReference type="Proteomes" id="UP000683000"/>
    </source>
</evidence>
<proteinExistence type="predicted"/>
<evidence type="ECO:0008006" key="3">
    <source>
        <dbReference type="Google" id="ProtNLM"/>
    </source>
</evidence>
<sequence length="246" mass="27882">MRINYVRIKREVQQYFRHLGALVRSIWNTRTWTLQEYVAAKIGLLVSIWDAKPQRITTSDLEMEQAGGVCRSIDVASSRVHQYSGEIVSRVDSADDAGGRRYTLVARDFLGYRFPSNIVKGCATGRLSAHLLARSGDVSILAWTGESESFNCCLPLYRCIQRISNVPQPVPDDEMERIVTMSHTSVFDLDGALSLYDRLNELPAPWFVASRIKLLCITFQLTPLSPYRTRSGRLYRTDSPSLAWSK</sequence>
<dbReference type="Proteomes" id="UP000683000">
    <property type="component" value="Unassembled WGS sequence"/>
</dbReference>
<reference evidence="1" key="1">
    <citation type="submission" date="2021-03" db="EMBL/GenBank/DDBJ databases">
        <title>Evolutionary innovations through gain and loss of genes in the ectomycorrhizal Boletales.</title>
        <authorList>
            <person name="Wu G."/>
            <person name="Miyauchi S."/>
            <person name="Morin E."/>
            <person name="Yang Z.-L."/>
            <person name="Xu J."/>
            <person name="Martin F.M."/>
        </authorList>
    </citation>
    <scope>NUCLEOTIDE SEQUENCE</scope>
    <source>
        <strain evidence="1">BR01</strain>
    </source>
</reference>
<keyword evidence="2" id="KW-1185">Reference proteome</keyword>
<gene>
    <name evidence="1" type="ORF">JVT61DRAFT_11365</name>
</gene>
<accession>A0A8I2YEM2</accession>
<organism evidence="1 2">
    <name type="scientific">Boletus reticuloceps</name>
    <dbReference type="NCBI Taxonomy" id="495285"/>
    <lineage>
        <taxon>Eukaryota</taxon>
        <taxon>Fungi</taxon>
        <taxon>Dikarya</taxon>
        <taxon>Basidiomycota</taxon>
        <taxon>Agaricomycotina</taxon>
        <taxon>Agaricomycetes</taxon>
        <taxon>Agaricomycetidae</taxon>
        <taxon>Boletales</taxon>
        <taxon>Boletineae</taxon>
        <taxon>Boletaceae</taxon>
        <taxon>Boletoideae</taxon>
        <taxon>Boletus</taxon>
    </lineage>
</organism>
<name>A0A8I2YEM2_9AGAM</name>
<dbReference type="EMBL" id="JAGFBS010000048">
    <property type="protein sequence ID" value="KAG6370569.1"/>
    <property type="molecule type" value="Genomic_DNA"/>
</dbReference>
<dbReference type="OrthoDB" id="10529443at2759"/>
<protein>
    <recommendedName>
        <fullName evidence="3">Heterokaryon incompatibility domain-containing protein</fullName>
    </recommendedName>
</protein>
<comment type="caution">
    <text evidence="1">The sequence shown here is derived from an EMBL/GenBank/DDBJ whole genome shotgun (WGS) entry which is preliminary data.</text>
</comment>
<evidence type="ECO:0000313" key="1">
    <source>
        <dbReference type="EMBL" id="KAG6370569.1"/>
    </source>
</evidence>